<dbReference type="Pfam" id="PF12974">
    <property type="entry name" value="Phosphonate-bd"/>
    <property type="match status" value="1"/>
</dbReference>
<protein>
    <submittedName>
        <fullName evidence="1">ABC transporter substrate-binding protein</fullName>
    </submittedName>
</protein>
<keyword evidence="2" id="KW-1185">Reference proteome</keyword>
<reference evidence="1 2" key="1">
    <citation type="submission" date="2018-10" db="EMBL/GenBank/DDBJ databases">
        <title>Xanthobacter tagetidis genome sequencing and assembly.</title>
        <authorList>
            <person name="Maclea K.S."/>
            <person name="Goen A.E."/>
            <person name="Fatima S.A."/>
        </authorList>
    </citation>
    <scope>NUCLEOTIDE SEQUENCE [LARGE SCALE GENOMIC DNA]</scope>
    <source>
        <strain evidence="1 2">ATCC 700314</strain>
    </source>
</reference>
<dbReference type="PANTHER" id="PTHR30024:SF46">
    <property type="entry name" value="ABC TRANSPORTER, SUBSTRATE-BINDING LIPOPROTEIN"/>
    <property type="match status" value="1"/>
</dbReference>
<evidence type="ECO:0000313" key="1">
    <source>
        <dbReference type="EMBL" id="RLP81571.1"/>
    </source>
</evidence>
<dbReference type="SUPFAM" id="SSF53850">
    <property type="entry name" value="Periplasmic binding protein-like II"/>
    <property type="match status" value="1"/>
</dbReference>
<dbReference type="OrthoDB" id="8142791at2"/>
<dbReference type="EMBL" id="RCTF01000001">
    <property type="protein sequence ID" value="RLP81571.1"/>
    <property type="molecule type" value="Genomic_DNA"/>
</dbReference>
<dbReference type="RefSeq" id="WP_121621386.1">
    <property type="nucleotide sequence ID" value="NZ_JACIIW010000004.1"/>
</dbReference>
<sequence length="309" mass="33190">MGLATPAFAQAAAPVRWASLAPGFTILVVQYILAQKLAEKHGVPLAAPTQYTAVSTYYNDFAAGNYDVCIGSWDTFASRQQAGVPIEMLCSITTADMIYIVTGDPALKDVAGLKGKTLAAAQSTGTFRMVAALIKELNGIELGKDVTIQGVDNPAAAMTLVMANRAEAGLSWEPNVTAALMRDSKLRPLFNAGEAYRKATSLDLPYFGVAVRRELAEKNPDMAKRVRAMFEECLQRINAAPKEAVAIAGQNSGFPPEVLAEAITSRRLRFQFSSMASAQGRSEIVKASEFLARNGLLQKPVDDAFFFKG</sequence>
<dbReference type="AlphaFoldDB" id="A0A3L7APL3"/>
<name>A0A3L7APL3_9HYPH</name>
<dbReference type="PANTHER" id="PTHR30024">
    <property type="entry name" value="ALIPHATIC SULFONATES-BINDING PROTEIN-RELATED"/>
    <property type="match status" value="1"/>
</dbReference>
<comment type="caution">
    <text evidence="1">The sequence shown here is derived from an EMBL/GenBank/DDBJ whole genome shotgun (WGS) entry which is preliminary data.</text>
</comment>
<accession>A0A3L7APL3</accession>
<organism evidence="1 2">
    <name type="scientific">Xanthobacter tagetidis</name>
    <dbReference type="NCBI Taxonomy" id="60216"/>
    <lineage>
        <taxon>Bacteria</taxon>
        <taxon>Pseudomonadati</taxon>
        <taxon>Pseudomonadota</taxon>
        <taxon>Alphaproteobacteria</taxon>
        <taxon>Hyphomicrobiales</taxon>
        <taxon>Xanthobacteraceae</taxon>
        <taxon>Xanthobacter</taxon>
    </lineage>
</organism>
<dbReference type="Gene3D" id="3.40.190.10">
    <property type="entry name" value="Periplasmic binding protein-like II"/>
    <property type="match status" value="1"/>
</dbReference>
<gene>
    <name evidence="1" type="ORF">D9R14_00760</name>
</gene>
<dbReference type="Proteomes" id="UP000269692">
    <property type="component" value="Unassembled WGS sequence"/>
</dbReference>
<evidence type="ECO:0000313" key="2">
    <source>
        <dbReference type="Proteomes" id="UP000269692"/>
    </source>
</evidence>
<proteinExistence type="predicted"/>